<gene>
    <name evidence="2" type="ordered locus">HCH_01401</name>
</gene>
<sequence>MTQSSTPHANIPPHMQSDDQVVLFDGVCKLCNAWSSFLIKHDTHRRFKLASVQSPEGQAILAWFNMPLDRFDTMLYVEGGRAYEKSDAFLRIIAQFPMPWRYLKVFRTLPRFLRDWGYDLIAQNRYRLFGKYDHCLLPTPDHNSRFLSGHAPPKNKPATRESMTTGTSS</sequence>
<dbReference type="PANTHER" id="PTHR33639">
    <property type="entry name" value="THIOL-DISULFIDE OXIDOREDUCTASE DCC"/>
    <property type="match status" value="1"/>
</dbReference>
<dbReference type="STRING" id="349521.HCH_01401"/>
<dbReference type="EMBL" id="CP000155">
    <property type="protein sequence ID" value="ABC28264.1"/>
    <property type="molecule type" value="Genomic_DNA"/>
</dbReference>
<feature type="region of interest" description="Disordered" evidence="1">
    <location>
        <begin position="146"/>
        <end position="169"/>
    </location>
</feature>
<evidence type="ECO:0000313" key="3">
    <source>
        <dbReference type="Proteomes" id="UP000000238"/>
    </source>
</evidence>
<dbReference type="InterPro" id="IPR007263">
    <property type="entry name" value="DCC1-like"/>
</dbReference>
<dbReference type="InterPro" id="IPR052927">
    <property type="entry name" value="DCC_oxidoreductase"/>
</dbReference>
<name>Q2SM60_HAHCH</name>
<dbReference type="KEGG" id="hch:HCH_01401"/>
<reference evidence="2 3" key="1">
    <citation type="journal article" date="2005" name="Nucleic Acids Res.">
        <title>Genomic blueprint of Hahella chejuensis, a marine microbe producing an algicidal agent.</title>
        <authorList>
            <person name="Jeong H."/>
            <person name="Yim J.H."/>
            <person name="Lee C."/>
            <person name="Choi S.-H."/>
            <person name="Park Y.K."/>
            <person name="Yoon S.H."/>
            <person name="Hur C.-G."/>
            <person name="Kang H.-Y."/>
            <person name="Kim D."/>
            <person name="Lee H.H."/>
            <person name="Park K.H."/>
            <person name="Park S.-H."/>
            <person name="Park H.-S."/>
            <person name="Lee H.K."/>
            <person name="Oh T.K."/>
            <person name="Kim J.F."/>
        </authorList>
    </citation>
    <scope>NUCLEOTIDE SEQUENCE [LARGE SCALE GENOMIC DNA]</scope>
    <source>
        <strain evidence="2 3">KCTC 2396</strain>
    </source>
</reference>
<dbReference type="Proteomes" id="UP000000238">
    <property type="component" value="Chromosome"/>
</dbReference>
<accession>Q2SM60</accession>
<protein>
    <submittedName>
        <fullName evidence="2">Uncharacterized protein conserved in bacteria</fullName>
    </submittedName>
</protein>
<dbReference type="PANTHER" id="PTHR33639:SF2">
    <property type="entry name" value="DUF393 DOMAIN-CONTAINING PROTEIN"/>
    <property type="match status" value="1"/>
</dbReference>
<dbReference type="OrthoDB" id="5294764at2"/>
<organism evidence="2 3">
    <name type="scientific">Hahella chejuensis (strain KCTC 2396)</name>
    <dbReference type="NCBI Taxonomy" id="349521"/>
    <lineage>
        <taxon>Bacteria</taxon>
        <taxon>Pseudomonadati</taxon>
        <taxon>Pseudomonadota</taxon>
        <taxon>Gammaproteobacteria</taxon>
        <taxon>Oceanospirillales</taxon>
        <taxon>Hahellaceae</taxon>
        <taxon>Hahella</taxon>
    </lineage>
</organism>
<evidence type="ECO:0000256" key="1">
    <source>
        <dbReference type="SAM" id="MobiDB-lite"/>
    </source>
</evidence>
<dbReference type="AlphaFoldDB" id="Q2SM60"/>
<dbReference type="GO" id="GO:0015035">
    <property type="term" value="F:protein-disulfide reductase activity"/>
    <property type="evidence" value="ECO:0007669"/>
    <property type="project" value="InterPro"/>
</dbReference>
<keyword evidence="3" id="KW-1185">Reference proteome</keyword>
<dbReference type="eggNOG" id="COG3011">
    <property type="taxonomic scope" value="Bacteria"/>
</dbReference>
<dbReference type="HOGENOM" id="CLU_092206_1_0_6"/>
<evidence type="ECO:0000313" key="2">
    <source>
        <dbReference type="EMBL" id="ABC28264.1"/>
    </source>
</evidence>
<dbReference type="Pfam" id="PF04134">
    <property type="entry name" value="DCC1-like"/>
    <property type="match status" value="1"/>
</dbReference>
<proteinExistence type="predicted"/>
<dbReference type="RefSeq" id="WP_011395337.1">
    <property type="nucleotide sequence ID" value="NC_007645.1"/>
</dbReference>